<accession>A0ABV9YKB6</accession>
<keyword evidence="2" id="KW-0378">Hydrolase</keyword>
<dbReference type="RefSeq" id="WP_378035297.1">
    <property type="nucleotide sequence ID" value="NZ_JBHSIV010000005.1"/>
</dbReference>
<dbReference type="Gene3D" id="3.40.50.1820">
    <property type="entry name" value="alpha/beta hydrolase"/>
    <property type="match status" value="1"/>
</dbReference>
<comment type="caution">
    <text evidence="2">The sequence shown here is derived from an EMBL/GenBank/DDBJ whole genome shotgun (WGS) entry which is preliminary data.</text>
</comment>
<dbReference type="PRINTS" id="PR00111">
    <property type="entry name" value="ABHYDROLASE"/>
</dbReference>
<dbReference type="PANTHER" id="PTHR43798">
    <property type="entry name" value="MONOACYLGLYCEROL LIPASE"/>
    <property type="match status" value="1"/>
</dbReference>
<proteinExistence type="predicted"/>
<evidence type="ECO:0000259" key="1">
    <source>
        <dbReference type="Pfam" id="PF00561"/>
    </source>
</evidence>
<dbReference type="Proteomes" id="UP001595947">
    <property type="component" value="Unassembled WGS sequence"/>
</dbReference>
<reference evidence="3" key="1">
    <citation type="journal article" date="2019" name="Int. J. Syst. Evol. Microbiol.">
        <title>The Global Catalogue of Microorganisms (GCM) 10K type strain sequencing project: providing services to taxonomists for standard genome sequencing and annotation.</title>
        <authorList>
            <consortium name="The Broad Institute Genomics Platform"/>
            <consortium name="The Broad Institute Genome Sequencing Center for Infectious Disease"/>
            <person name="Wu L."/>
            <person name="Ma J."/>
        </authorList>
    </citation>
    <scope>NUCLEOTIDE SEQUENCE [LARGE SCALE GENOMIC DNA]</scope>
    <source>
        <strain evidence="3">CGMCC 4.7093</strain>
    </source>
</reference>
<dbReference type="EMBL" id="JBHSIV010000005">
    <property type="protein sequence ID" value="MFC5061945.1"/>
    <property type="molecule type" value="Genomic_DNA"/>
</dbReference>
<evidence type="ECO:0000313" key="2">
    <source>
        <dbReference type="EMBL" id="MFC5061945.1"/>
    </source>
</evidence>
<dbReference type="GO" id="GO:0016787">
    <property type="term" value="F:hydrolase activity"/>
    <property type="evidence" value="ECO:0007669"/>
    <property type="project" value="UniProtKB-KW"/>
</dbReference>
<dbReference type="InterPro" id="IPR050266">
    <property type="entry name" value="AB_hydrolase_sf"/>
</dbReference>
<protein>
    <submittedName>
        <fullName evidence="2">Alpha/beta fold hydrolase</fullName>
    </submittedName>
</protein>
<organism evidence="2 3">
    <name type="scientific">Actinomycetospora atypica</name>
    <dbReference type="NCBI Taxonomy" id="1290095"/>
    <lineage>
        <taxon>Bacteria</taxon>
        <taxon>Bacillati</taxon>
        <taxon>Actinomycetota</taxon>
        <taxon>Actinomycetes</taxon>
        <taxon>Pseudonocardiales</taxon>
        <taxon>Pseudonocardiaceae</taxon>
        <taxon>Actinomycetospora</taxon>
    </lineage>
</organism>
<gene>
    <name evidence="2" type="ORF">ACFPBZ_06990</name>
</gene>
<name>A0ABV9YKB6_9PSEU</name>
<evidence type="ECO:0000313" key="3">
    <source>
        <dbReference type="Proteomes" id="UP001595947"/>
    </source>
</evidence>
<dbReference type="Pfam" id="PF00561">
    <property type="entry name" value="Abhydrolase_1"/>
    <property type="match status" value="1"/>
</dbReference>
<feature type="domain" description="AB hydrolase-1" evidence="1">
    <location>
        <begin position="22"/>
        <end position="232"/>
    </location>
</feature>
<keyword evidence="3" id="KW-1185">Reference proteome</keyword>
<dbReference type="InterPro" id="IPR000073">
    <property type="entry name" value="AB_hydrolase_1"/>
</dbReference>
<dbReference type="InterPro" id="IPR029058">
    <property type="entry name" value="AB_hydrolase_fold"/>
</dbReference>
<dbReference type="SUPFAM" id="SSF53474">
    <property type="entry name" value="alpha/beta-Hydrolases"/>
    <property type="match status" value="1"/>
</dbReference>
<sequence>MGERQVVLGGIPTRVVDEGSGPVVVLVHATPFDLEGWDGLAAALRPDHRVIRYDLPGHGAAAGAAFPTADGLARGLVELLDLYDVPTAHVVGHSLGATIAQRCALDHPGRVGRLSLLSARATPSPVFSALANALRRDPAAVDLPMDRWFTPEQLARNGRVVRYARRLAETISIEAWAAGLDLLSESDFLAELPRLTIPVDVVVGEEDHGAKPEHGREIADAIPQARFHLVERARTLVALVDPELVAPLLI</sequence>